<dbReference type="Proteomes" id="UP000029120">
    <property type="component" value="Chromosome 5"/>
</dbReference>
<protein>
    <submittedName>
        <fullName evidence="2">Uncharacterized protein</fullName>
    </submittedName>
</protein>
<keyword evidence="3" id="KW-1185">Reference proteome</keyword>
<feature type="region of interest" description="Disordered" evidence="1">
    <location>
        <begin position="342"/>
        <end position="373"/>
    </location>
</feature>
<feature type="region of interest" description="Disordered" evidence="1">
    <location>
        <begin position="50"/>
        <end position="92"/>
    </location>
</feature>
<proteinExistence type="predicted"/>
<gene>
    <name evidence="2" type="ordered locus">AALP_Aa5g115300</name>
</gene>
<organism evidence="2 3">
    <name type="scientific">Arabis alpina</name>
    <name type="common">Alpine rock-cress</name>
    <dbReference type="NCBI Taxonomy" id="50452"/>
    <lineage>
        <taxon>Eukaryota</taxon>
        <taxon>Viridiplantae</taxon>
        <taxon>Streptophyta</taxon>
        <taxon>Embryophyta</taxon>
        <taxon>Tracheophyta</taxon>
        <taxon>Spermatophyta</taxon>
        <taxon>Magnoliopsida</taxon>
        <taxon>eudicotyledons</taxon>
        <taxon>Gunneridae</taxon>
        <taxon>Pentapetalae</taxon>
        <taxon>rosids</taxon>
        <taxon>malvids</taxon>
        <taxon>Brassicales</taxon>
        <taxon>Brassicaceae</taxon>
        <taxon>Arabideae</taxon>
        <taxon>Arabis</taxon>
    </lineage>
</organism>
<reference evidence="3" key="1">
    <citation type="journal article" date="2015" name="Nat. Plants">
        <title>Genome expansion of Arabis alpina linked with retrotransposition and reduced symmetric DNA methylation.</title>
        <authorList>
            <person name="Willing E.M."/>
            <person name="Rawat V."/>
            <person name="Mandakova T."/>
            <person name="Maumus F."/>
            <person name="James G.V."/>
            <person name="Nordstroem K.J."/>
            <person name="Becker C."/>
            <person name="Warthmann N."/>
            <person name="Chica C."/>
            <person name="Szarzynska B."/>
            <person name="Zytnicki M."/>
            <person name="Albani M.C."/>
            <person name="Kiefer C."/>
            <person name="Bergonzi S."/>
            <person name="Castaings L."/>
            <person name="Mateos J.L."/>
            <person name="Berns M.C."/>
            <person name="Bujdoso N."/>
            <person name="Piofczyk T."/>
            <person name="de Lorenzo L."/>
            <person name="Barrero-Sicilia C."/>
            <person name="Mateos I."/>
            <person name="Piednoel M."/>
            <person name="Hagmann J."/>
            <person name="Chen-Min-Tao R."/>
            <person name="Iglesias-Fernandez R."/>
            <person name="Schuster S.C."/>
            <person name="Alonso-Blanco C."/>
            <person name="Roudier F."/>
            <person name="Carbonero P."/>
            <person name="Paz-Ares J."/>
            <person name="Davis S.J."/>
            <person name="Pecinka A."/>
            <person name="Quesneville H."/>
            <person name="Colot V."/>
            <person name="Lysak M.A."/>
            <person name="Weigel D."/>
            <person name="Coupland G."/>
            <person name="Schneeberger K."/>
        </authorList>
    </citation>
    <scope>NUCLEOTIDE SEQUENCE [LARGE SCALE GENOMIC DNA]</scope>
    <source>
        <strain evidence="3">cv. Pajares</strain>
    </source>
</reference>
<dbReference type="EMBL" id="CM002873">
    <property type="protein sequence ID" value="KFK34212.1"/>
    <property type="molecule type" value="Genomic_DNA"/>
</dbReference>
<evidence type="ECO:0000256" key="1">
    <source>
        <dbReference type="SAM" id="MobiDB-lite"/>
    </source>
</evidence>
<feature type="compositionally biased region" description="Polar residues" evidence="1">
    <location>
        <begin position="55"/>
        <end position="64"/>
    </location>
</feature>
<dbReference type="AlphaFoldDB" id="A0A087GWG0"/>
<sequence>MRCATPRIHAFNTPSIQIRPRKSRRLFEVSNRSEAEVTTDPSAIVVINDSEDNTEGVSIPNQEETPVVKDGSQKIPSGTDAANTESSGVGPWRVQQTKVSWRCFRSKGKGKVDLVDKKTEKNRILAKAKVDLEAGRNPAFWIGGTCEVLPSDAPVAQSFCVTPPASLLSVLTLFPCFLLVINTRNRIVSAYEAEVQRRENRIKTLASRSNMDTAWQEVGRQMCRADSWEATASENHQSLNELFDQASPLKEDKQRLEGEVKERDVHLEAAYAEIAELRANLEKSRFTEDRLMKERDGARRRADEIASGRSTRSAELVEAEYELPPGLLENYTKEEKEYLAKVESFDSHGNDTLFPTLPPPPTGLPRDVASQVS</sequence>
<dbReference type="Gramene" id="KFK34212">
    <property type="protein sequence ID" value="KFK34212"/>
    <property type="gene ID" value="AALP_AA5G115300"/>
</dbReference>
<accession>A0A087GWG0</accession>
<feature type="compositionally biased region" description="Polar residues" evidence="1">
    <location>
        <begin position="74"/>
        <end position="87"/>
    </location>
</feature>
<evidence type="ECO:0000313" key="2">
    <source>
        <dbReference type="EMBL" id="KFK34212.1"/>
    </source>
</evidence>
<evidence type="ECO:0000313" key="3">
    <source>
        <dbReference type="Proteomes" id="UP000029120"/>
    </source>
</evidence>
<name>A0A087GWG0_ARAAL</name>